<accession>A0A4R3MDP5</accession>
<dbReference type="Pfam" id="PF04397">
    <property type="entry name" value="LytTR"/>
    <property type="match status" value="1"/>
</dbReference>
<keyword evidence="1" id="KW-0472">Membrane</keyword>
<dbReference type="InterPro" id="IPR012073">
    <property type="entry name" value="LytTR_MHYT"/>
</dbReference>
<evidence type="ECO:0000256" key="1">
    <source>
        <dbReference type="PROSITE-ProRule" id="PRU00244"/>
    </source>
</evidence>
<dbReference type="PANTHER" id="PTHR35152:SF1">
    <property type="entry name" value="DOMAIN SIGNALLING PROTEIN, PUTATIVE (AFU_ORTHOLOGUE AFUA_5G11310)-RELATED"/>
    <property type="match status" value="1"/>
</dbReference>
<dbReference type="RefSeq" id="WP_132806295.1">
    <property type="nucleotide sequence ID" value="NZ_SMAK01000004.1"/>
</dbReference>
<feature type="transmembrane region" description="Helical" evidence="1">
    <location>
        <begin position="108"/>
        <end position="128"/>
    </location>
</feature>
<feature type="domain" description="MHYT" evidence="2">
    <location>
        <begin position="5"/>
        <end position="193"/>
    </location>
</feature>
<dbReference type="SMART" id="SM00850">
    <property type="entry name" value="LytTR"/>
    <property type="match status" value="1"/>
</dbReference>
<dbReference type="AlphaFoldDB" id="A0A4R3MDP5"/>
<feature type="transmembrane region" description="Helical" evidence="1">
    <location>
        <begin position="212"/>
        <end position="232"/>
    </location>
</feature>
<dbReference type="Gene3D" id="2.40.50.1020">
    <property type="entry name" value="LytTr DNA-binding domain"/>
    <property type="match status" value="1"/>
</dbReference>
<organism evidence="4 5">
    <name type="scientific">Tepidamorphus gemmatus</name>
    <dbReference type="NCBI Taxonomy" id="747076"/>
    <lineage>
        <taxon>Bacteria</taxon>
        <taxon>Pseudomonadati</taxon>
        <taxon>Pseudomonadota</taxon>
        <taxon>Alphaproteobacteria</taxon>
        <taxon>Hyphomicrobiales</taxon>
        <taxon>Tepidamorphaceae</taxon>
        <taxon>Tepidamorphus</taxon>
    </lineage>
</organism>
<dbReference type="PIRSF" id="PIRSF036615">
    <property type="entry name" value="MHYT_LytTR"/>
    <property type="match status" value="1"/>
</dbReference>
<feature type="transmembrane region" description="Helical" evidence="1">
    <location>
        <begin position="6"/>
        <end position="29"/>
    </location>
</feature>
<protein>
    <submittedName>
        <fullName evidence="4">NO-binding membrane sensor protein with MHYT domain</fullName>
    </submittedName>
</protein>
<dbReference type="Proteomes" id="UP000295678">
    <property type="component" value="Unassembled WGS sequence"/>
</dbReference>
<proteinExistence type="predicted"/>
<dbReference type="InterPro" id="IPR005330">
    <property type="entry name" value="MHYT_dom"/>
</dbReference>
<evidence type="ECO:0000313" key="4">
    <source>
        <dbReference type="EMBL" id="TCT11556.1"/>
    </source>
</evidence>
<keyword evidence="1" id="KW-1133">Transmembrane helix</keyword>
<dbReference type="PROSITE" id="PS50930">
    <property type="entry name" value="HTH_LYTTR"/>
    <property type="match status" value="1"/>
</dbReference>
<evidence type="ECO:0000259" key="3">
    <source>
        <dbReference type="PROSITE" id="PS50930"/>
    </source>
</evidence>
<gene>
    <name evidence="4" type="ORF">EDC22_104319</name>
</gene>
<feature type="transmembrane region" description="Helical" evidence="1">
    <location>
        <begin position="41"/>
        <end position="65"/>
    </location>
</feature>
<reference evidence="4 5" key="1">
    <citation type="submission" date="2019-03" db="EMBL/GenBank/DDBJ databases">
        <title>Genomic Encyclopedia of Type Strains, Phase IV (KMG-IV): sequencing the most valuable type-strain genomes for metagenomic binning, comparative biology and taxonomic classification.</title>
        <authorList>
            <person name="Goeker M."/>
        </authorList>
    </citation>
    <scope>NUCLEOTIDE SEQUENCE [LARGE SCALE GENOMIC DNA]</scope>
    <source>
        <strain evidence="4 5">DSM 19345</strain>
    </source>
</reference>
<dbReference type="Pfam" id="PF03707">
    <property type="entry name" value="MHYT"/>
    <property type="match status" value="2"/>
</dbReference>
<dbReference type="GO" id="GO:0003677">
    <property type="term" value="F:DNA binding"/>
    <property type="evidence" value="ECO:0007669"/>
    <property type="project" value="InterPro"/>
</dbReference>
<feature type="transmembrane region" description="Helical" evidence="1">
    <location>
        <begin position="71"/>
        <end position="96"/>
    </location>
</feature>
<dbReference type="GO" id="GO:0016020">
    <property type="term" value="C:membrane"/>
    <property type="evidence" value="ECO:0007669"/>
    <property type="project" value="UniProtKB-UniRule"/>
</dbReference>
<dbReference type="InterPro" id="IPR007492">
    <property type="entry name" value="LytTR_DNA-bd_dom"/>
</dbReference>
<dbReference type="EMBL" id="SMAK01000004">
    <property type="protein sequence ID" value="TCT11556.1"/>
    <property type="molecule type" value="Genomic_DNA"/>
</dbReference>
<sequence length="409" mass="43793">MFENHDPWLVALSIAVAILGGYTGFGLAARVRGTPGVQRRALLAAGAWFLAVGIWTMHFVGMLAAPTPPDAAYLVLPTLVSFLICALVVGISLYFVSIGPPTIRRRAFAALFMGLGIISMHYVGIHGVTGSFEIHHRPALIALAAIIAITAAFGGLSIYVQRQDGLRLAASATAFGIAVSGMHYTAMAGMIYVPSRTPHHAMTGLAIDSQVLAVLVAILCFIVTAGWLLFLVPEPRRGVVAAPEPPPPADPLPGMLAEFATRESVSAHDGFHRPLAPGALPLRGAGQPRPSYVRRVPVEGLDGIQFVDVADIRSIQADGHYTLVFDGERERMSPWSISEMEARLDPGTFLRIHRSHIVSIEHVAAVHREGDGAIVDIKADTTKRVPVARARVAELRARLGIPRRTARIA</sequence>
<dbReference type="PROSITE" id="PS50924">
    <property type="entry name" value="MHYT"/>
    <property type="match status" value="1"/>
</dbReference>
<keyword evidence="5" id="KW-1185">Reference proteome</keyword>
<comment type="caution">
    <text evidence="4">The sequence shown here is derived from an EMBL/GenBank/DDBJ whole genome shotgun (WGS) entry which is preliminary data.</text>
</comment>
<dbReference type="PANTHER" id="PTHR35152">
    <property type="entry name" value="DOMAIN SIGNALLING PROTEIN, PUTATIVE (AFU_ORTHOLOGUE AFUA_5G11310)-RELATED"/>
    <property type="match status" value="1"/>
</dbReference>
<feature type="domain" description="HTH LytTR-type" evidence="3">
    <location>
        <begin position="296"/>
        <end position="401"/>
    </location>
</feature>
<dbReference type="OrthoDB" id="9781059at2"/>
<feature type="transmembrane region" description="Helical" evidence="1">
    <location>
        <begin position="140"/>
        <end position="160"/>
    </location>
</feature>
<keyword evidence="1" id="KW-0812">Transmembrane</keyword>
<feature type="transmembrane region" description="Helical" evidence="1">
    <location>
        <begin position="172"/>
        <end position="192"/>
    </location>
</feature>
<name>A0A4R3MDP5_9HYPH</name>
<evidence type="ECO:0000313" key="5">
    <source>
        <dbReference type="Proteomes" id="UP000295678"/>
    </source>
</evidence>
<evidence type="ECO:0000259" key="2">
    <source>
        <dbReference type="PROSITE" id="PS50924"/>
    </source>
</evidence>